<dbReference type="EMBL" id="CP033219">
    <property type="protein sequence ID" value="AZV78851.1"/>
    <property type="molecule type" value="Genomic_DNA"/>
</dbReference>
<reference evidence="1 2" key="1">
    <citation type="submission" date="2018-10" db="EMBL/GenBank/DDBJ databases">
        <title>Parasedimentitalea marina sp. nov., a psychrophilic bacterium isolated from deep seawater of the New Britain Trench.</title>
        <authorList>
            <person name="Cao J."/>
        </authorList>
    </citation>
    <scope>NUCLEOTIDE SEQUENCE [LARGE SCALE GENOMIC DNA]</scope>
    <source>
        <strain evidence="1 2">W43</strain>
    </source>
</reference>
<evidence type="ECO:0000313" key="1">
    <source>
        <dbReference type="EMBL" id="AZV78851.1"/>
    </source>
</evidence>
<name>A0A3T0N4D2_9RHOB</name>
<accession>A0A3T0N4D2</accession>
<keyword evidence="2" id="KW-1185">Reference proteome</keyword>
<proteinExistence type="predicted"/>
<protein>
    <recommendedName>
        <fullName evidence="3">Acetolactate synthase</fullName>
    </recommendedName>
</protein>
<dbReference type="InterPro" id="IPR045467">
    <property type="entry name" value="DUF6497"/>
</dbReference>
<sequence length="163" mass="17536">MIRFSRHRTAHADGVAPAAPAGGAQFIGGRSCGCLLGVMLLATPLATPLAAESSYPVPSGQNVTLTEVLLDEGPGELWVRFRFVAPAITRETGSISYDLAGPDMDHLCDAMAMPYLTSHQIAPARVVISLMDRPVVFGAQDPAATQFFETYRPVDARCIWEEF</sequence>
<organism evidence="1 2">
    <name type="scientific">Parasedimentitalea marina</name>
    <dbReference type="NCBI Taxonomy" id="2483033"/>
    <lineage>
        <taxon>Bacteria</taxon>
        <taxon>Pseudomonadati</taxon>
        <taxon>Pseudomonadota</taxon>
        <taxon>Alphaproteobacteria</taxon>
        <taxon>Rhodobacterales</taxon>
        <taxon>Paracoccaceae</taxon>
        <taxon>Parasedimentitalea</taxon>
    </lineage>
</organism>
<dbReference type="Pfam" id="PF20107">
    <property type="entry name" value="DUF6497"/>
    <property type="match status" value="1"/>
</dbReference>
<evidence type="ECO:0000313" key="2">
    <source>
        <dbReference type="Proteomes" id="UP000283063"/>
    </source>
</evidence>
<dbReference type="KEGG" id="sedi:EBB79_13880"/>
<evidence type="ECO:0008006" key="3">
    <source>
        <dbReference type="Google" id="ProtNLM"/>
    </source>
</evidence>
<dbReference type="OrthoDB" id="7862028at2"/>
<gene>
    <name evidence="1" type="ORF">EBB79_13880</name>
</gene>
<dbReference type="AlphaFoldDB" id="A0A3T0N4D2"/>
<dbReference type="Proteomes" id="UP000283063">
    <property type="component" value="Chromosome"/>
</dbReference>